<organism evidence="6 7">
    <name type="scientific">Beauveria asiatica</name>
    <dbReference type="NCBI Taxonomy" id="1069075"/>
    <lineage>
        <taxon>Eukaryota</taxon>
        <taxon>Fungi</taxon>
        <taxon>Dikarya</taxon>
        <taxon>Ascomycota</taxon>
        <taxon>Pezizomycotina</taxon>
        <taxon>Sordariomycetes</taxon>
        <taxon>Hypocreomycetidae</taxon>
        <taxon>Hypocreales</taxon>
        <taxon>Cordycipitaceae</taxon>
        <taxon>Beauveria</taxon>
    </lineage>
</organism>
<evidence type="ECO:0000256" key="5">
    <source>
        <dbReference type="SAM" id="Phobius"/>
    </source>
</evidence>
<keyword evidence="3 5" id="KW-1133">Transmembrane helix</keyword>
<dbReference type="Gene3D" id="1.20.1250.20">
    <property type="entry name" value="MFS general substrate transporter like domains"/>
    <property type="match status" value="1"/>
</dbReference>
<keyword evidence="4 5" id="KW-0472">Membrane</keyword>
<feature type="transmembrane region" description="Helical" evidence="5">
    <location>
        <begin position="403"/>
        <end position="427"/>
    </location>
</feature>
<protein>
    <recommendedName>
        <fullName evidence="8">Major facilitator superfamily transporter</fullName>
    </recommendedName>
</protein>
<sequence length="514" mass="54424">MASSQSAVLAAPRTSQEAAPLLLPRADLSSSSSQDHHHPHGDASLTTPRQLLRIAIPFFLILTAVEFAAALCAAGVAALVEGSLCRSAFPDLVTDPYGDARCKHEAVQADLAWIIGMENTISVVPGLLMSIPYGIIADKYGPNIVLCLVWAGQFLSEGGHLLVCLNPQLFNVRWIYASSCMTLIGGGGATYSAMRFLVGASLVSEKNRTTLFFYMQAYSTFIGFFTGPAVYFIMSRGGPVAAQGVGVLLLGLMMIPGFAMPRKLPNTPLVTTSPFSSSTTTTTTIATIKARAVDVLASAVDVLASAASTLRLVFGHNLPLTLLLGGVVFTTLGAYETTFRLQYATKRFGWTWAEAGLLSSVVSVANLATLVVVLPALSWLMLRRDGVSALQKDLWLARGSGCVQVLGSFLTALAPTGPAFVAAIALYECNRGYMPSMVSVIVSVAERAGIAQQTTVYACVSTMSATGAMLAGPVVASAFRVGLQWGQSWYGLPFLAAGLLQLFTLLILIYVRQK</sequence>
<proteinExistence type="predicted"/>
<evidence type="ECO:0000256" key="3">
    <source>
        <dbReference type="ARBA" id="ARBA00022989"/>
    </source>
</evidence>
<evidence type="ECO:0000256" key="4">
    <source>
        <dbReference type="ARBA" id="ARBA00023136"/>
    </source>
</evidence>
<dbReference type="GO" id="GO:0016020">
    <property type="term" value="C:membrane"/>
    <property type="evidence" value="ECO:0007669"/>
    <property type="project" value="UniProtKB-SubCell"/>
</dbReference>
<dbReference type="AlphaFoldDB" id="A0AAW0S5A4"/>
<evidence type="ECO:0000313" key="7">
    <source>
        <dbReference type="Proteomes" id="UP001397290"/>
    </source>
</evidence>
<dbReference type="EMBL" id="JAAHCF010000042">
    <property type="protein sequence ID" value="KAK8149647.1"/>
    <property type="molecule type" value="Genomic_DNA"/>
</dbReference>
<comment type="caution">
    <text evidence="6">The sequence shown here is derived from an EMBL/GenBank/DDBJ whole genome shotgun (WGS) entry which is preliminary data.</text>
</comment>
<evidence type="ECO:0000313" key="6">
    <source>
        <dbReference type="EMBL" id="KAK8149647.1"/>
    </source>
</evidence>
<comment type="subcellular location">
    <subcellularLocation>
        <location evidence="1">Membrane</location>
        <topology evidence="1">Multi-pass membrane protein</topology>
    </subcellularLocation>
</comment>
<evidence type="ECO:0000256" key="1">
    <source>
        <dbReference type="ARBA" id="ARBA00004141"/>
    </source>
</evidence>
<dbReference type="InterPro" id="IPR036259">
    <property type="entry name" value="MFS_trans_sf"/>
</dbReference>
<reference evidence="6 7" key="1">
    <citation type="submission" date="2020-02" db="EMBL/GenBank/DDBJ databases">
        <title>Comparative genomics of the hypocrealean fungal genus Beauvera.</title>
        <authorList>
            <person name="Showalter D.N."/>
            <person name="Bushley K.E."/>
            <person name="Rehner S.A."/>
        </authorList>
    </citation>
    <scope>NUCLEOTIDE SEQUENCE [LARGE SCALE GENOMIC DNA]</scope>
    <source>
        <strain evidence="6 7">ARSEF4384</strain>
    </source>
</reference>
<dbReference type="Proteomes" id="UP001397290">
    <property type="component" value="Unassembled WGS sequence"/>
</dbReference>
<feature type="transmembrane region" description="Helical" evidence="5">
    <location>
        <begin position="58"/>
        <end position="80"/>
    </location>
</feature>
<dbReference type="GO" id="GO:0022857">
    <property type="term" value="F:transmembrane transporter activity"/>
    <property type="evidence" value="ECO:0007669"/>
    <property type="project" value="TreeGrafter"/>
</dbReference>
<feature type="transmembrane region" description="Helical" evidence="5">
    <location>
        <begin position="175"/>
        <end position="198"/>
    </location>
</feature>
<name>A0AAW0S5A4_9HYPO</name>
<dbReference type="PANTHER" id="PTHR23507:SF1">
    <property type="entry name" value="FI18259P1-RELATED"/>
    <property type="match status" value="1"/>
</dbReference>
<evidence type="ECO:0008006" key="8">
    <source>
        <dbReference type="Google" id="ProtNLM"/>
    </source>
</evidence>
<feature type="transmembrane region" description="Helical" evidence="5">
    <location>
        <begin position="240"/>
        <end position="259"/>
    </location>
</feature>
<accession>A0AAW0S5A4</accession>
<feature type="transmembrane region" description="Helical" evidence="5">
    <location>
        <begin position="489"/>
        <end position="511"/>
    </location>
</feature>
<dbReference type="SUPFAM" id="SSF103473">
    <property type="entry name" value="MFS general substrate transporter"/>
    <property type="match status" value="1"/>
</dbReference>
<keyword evidence="7" id="KW-1185">Reference proteome</keyword>
<feature type="transmembrane region" description="Helical" evidence="5">
    <location>
        <begin position="210"/>
        <end position="234"/>
    </location>
</feature>
<feature type="transmembrane region" description="Helical" evidence="5">
    <location>
        <begin position="355"/>
        <end position="382"/>
    </location>
</feature>
<keyword evidence="2 5" id="KW-0812">Transmembrane</keyword>
<evidence type="ECO:0000256" key="2">
    <source>
        <dbReference type="ARBA" id="ARBA00022692"/>
    </source>
</evidence>
<feature type="transmembrane region" description="Helical" evidence="5">
    <location>
        <begin position="318"/>
        <end position="335"/>
    </location>
</feature>
<dbReference type="PANTHER" id="PTHR23507">
    <property type="entry name" value="ZGC:174356"/>
    <property type="match status" value="1"/>
</dbReference>
<gene>
    <name evidence="6" type="ORF">G3M48_006224</name>
</gene>